<dbReference type="InterPro" id="IPR036249">
    <property type="entry name" value="Thioredoxin-like_sf"/>
</dbReference>
<dbReference type="InterPro" id="IPR004045">
    <property type="entry name" value="Glutathione_S-Trfase_N"/>
</dbReference>
<accession>A0ABW9VFF3</accession>
<keyword evidence="3" id="KW-1185">Reference proteome</keyword>
<dbReference type="PROSITE" id="PS50404">
    <property type="entry name" value="GST_NTER"/>
    <property type="match status" value="1"/>
</dbReference>
<organism evidence="2 3">
    <name type="scientific">Duganella qianjiadongensis</name>
    <dbReference type="NCBI Taxonomy" id="2692176"/>
    <lineage>
        <taxon>Bacteria</taxon>
        <taxon>Pseudomonadati</taxon>
        <taxon>Pseudomonadota</taxon>
        <taxon>Betaproteobacteria</taxon>
        <taxon>Burkholderiales</taxon>
        <taxon>Oxalobacteraceae</taxon>
        <taxon>Telluria group</taxon>
        <taxon>Duganella</taxon>
    </lineage>
</organism>
<name>A0ABW9VFF3_9BURK</name>
<dbReference type="PANTHER" id="PTHR42673">
    <property type="entry name" value="MALEYLACETOACETATE ISOMERASE"/>
    <property type="match status" value="1"/>
</dbReference>
<feature type="domain" description="GST N-terminal" evidence="1">
    <location>
        <begin position="1"/>
        <end position="78"/>
    </location>
</feature>
<dbReference type="Gene3D" id="1.20.1050.10">
    <property type="match status" value="1"/>
</dbReference>
<sequence length="212" mass="23320">MKLIGMLDSPYVRRVAVTLQLMGLKFEHQSLSVFSTYDQFRAINPVVKAPTLVADDGTVLMDSTLIIQYAEALAMPACRMTPSMPTELLRSLRVLGVALAACDKAVQLVYEHKVRPLEKLHQPWVARVTSQLLEAFDALEAELAKQPLELHKPDHASVMTAVTWYFTQQMLGDVVVASRYPLLQAFSQQAEALPAFSAAPYGDGTYPVTAGA</sequence>
<comment type="caution">
    <text evidence="2">The sequence shown here is derived from an EMBL/GenBank/DDBJ whole genome shotgun (WGS) entry which is preliminary data.</text>
</comment>
<dbReference type="PANTHER" id="PTHR42673:SF21">
    <property type="entry name" value="GLUTATHIONE S-TRANSFERASE YFCF"/>
    <property type="match status" value="1"/>
</dbReference>
<proteinExistence type="predicted"/>
<dbReference type="Proteomes" id="UP000478090">
    <property type="component" value="Unassembled WGS sequence"/>
</dbReference>
<evidence type="ECO:0000313" key="3">
    <source>
        <dbReference type="Proteomes" id="UP000478090"/>
    </source>
</evidence>
<dbReference type="SUPFAM" id="SSF47616">
    <property type="entry name" value="GST C-terminal domain-like"/>
    <property type="match status" value="1"/>
</dbReference>
<protein>
    <submittedName>
        <fullName evidence="2">Glutathione S-transferase</fullName>
    </submittedName>
</protein>
<evidence type="ECO:0000259" key="1">
    <source>
        <dbReference type="PROSITE" id="PS50404"/>
    </source>
</evidence>
<reference evidence="2 3" key="1">
    <citation type="submission" date="2019-12" db="EMBL/GenBank/DDBJ databases">
        <title>Novel species isolated from a subtropical stream in China.</title>
        <authorList>
            <person name="Lu H."/>
        </authorList>
    </citation>
    <scope>NUCLEOTIDE SEQUENCE [LARGE SCALE GENOMIC DNA]</scope>
    <source>
        <strain evidence="2 3">CY13W</strain>
    </source>
</reference>
<dbReference type="InterPro" id="IPR036282">
    <property type="entry name" value="Glutathione-S-Trfase_C_sf"/>
</dbReference>
<dbReference type="CDD" id="cd03205">
    <property type="entry name" value="GST_C_6"/>
    <property type="match status" value="1"/>
</dbReference>
<dbReference type="SUPFAM" id="SSF52833">
    <property type="entry name" value="Thioredoxin-like"/>
    <property type="match status" value="1"/>
</dbReference>
<dbReference type="Gene3D" id="3.40.30.10">
    <property type="entry name" value="Glutaredoxin"/>
    <property type="match status" value="1"/>
</dbReference>
<evidence type="ECO:0000313" key="2">
    <source>
        <dbReference type="EMBL" id="MYM38346.1"/>
    </source>
</evidence>
<dbReference type="CDD" id="cd00570">
    <property type="entry name" value="GST_N_family"/>
    <property type="match status" value="1"/>
</dbReference>
<gene>
    <name evidence="2" type="ORF">GTP27_03290</name>
</gene>
<dbReference type="RefSeq" id="WP_161037766.1">
    <property type="nucleotide sequence ID" value="NZ_WWCM01000002.1"/>
</dbReference>
<dbReference type="Pfam" id="PF13417">
    <property type="entry name" value="GST_N_3"/>
    <property type="match status" value="1"/>
</dbReference>
<dbReference type="EMBL" id="WWCM01000002">
    <property type="protein sequence ID" value="MYM38346.1"/>
    <property type="molecule type" value="Genomic_DNA"/>
</dbReference>